<organism evidence="4 5">
    <name type="scientific">Corynebacterium timonense</name>
    <dbReference type="NCBI Taxonomy" id="441500"/>
    <lineage>
        <taxon>Bacteria</taxon>
        <taxon>Bacillati</taxon>
        <taxon>Actinomycetota</taxon>
        <taxon>Actinomycetes</taxon>
        <taxon>Mycobacteriales</taxon>
        <taxon>Corynebacteriaceae</taxon>
        <taxon>Corynebacterium</taxon>
    </lineage>
</organism>
<dbReference type="eggNOG" id="COG4166">
    <property type="taxonomic scope" value="Bacteria"/>
</dbReference>
<dbReference type="PROSITE" id="PS51257">
    <property type="entry name" value="PROKAR_LIPOPROTEIN"/>
    <property type="match status" value="1"/>
</dbReference>
<dbReference type="EMBL" id="LT629765">
    <property type="protein sequence ID" value="SDS22634.1"/>
    <property type="molecule type" value="Genomic_DNA"/>
</dbReference>
<evidence type="ECO:0000256" key="2">
    <source>
        <dbReference type="SAM" id="SignalP"/>
    </source>
</evidence>
<evidence type="ECO:0000313" key="5">
    <source>
        <dbReference type="Proteomes" id="UP000182237"/>
    </source>
</evidence>
<dbReference type="SUPFAM" id="SSF53850">
    <property type="entry name" value="Periplasmic binding protein-like II"/>
    <property type="match status" value="1"/>
</dbReference>
<evidence type="ECO:0000313" key="4">
    <source>
        <dbReference type="EMBL" id="SDS22634.1"/>
    </source>
</evidence>
<dbReference type="RefSeq" id="WP_019194078.1">
    <property type="nucleotide sequence ID" value="NZ_LT629765.1"/>
</dbReference>
<dbReference type="PANTHER" id="PTHR30290">
    <property type="entry name" value="PERIPLASMIC BINDING COMPONENT OF ABC TRANSPORTER"/>
    <property type="match status" value="1"/>
</dbReference>
<gene>
    <name evidence="4" type="ORF">SAMN04488539_1258</name>
</gene>
<feature type="signal peptide" evidence="2">
    <location>
        <begin position="1"/>
        <end position="25"/>
    </location>
</feature>
<evidence type="ECO:0000256" key="1">
    <source>
        <dbReference type="SAM" id="MobiDB-lite"/>
    </source>
</evidence>
<dbReference type="GO" id="GO:1904680">
    <property type="term" value="F:peptide transmembrane transporter activity"/>
    <property type="evidence" value="ECO:0007669"/>
    <property type="project" value="TreeGrafter"/>
</dbReference>
<evidence type="ECO:0000259" key="3">
    <source>
        <dbReference type="Pfam" id="PF00496"/>
    </source>
</evidence>
<dbReference type="STRING" id="1203190.GCA_000312345_01247"/>
<dbReference type="CDD" id="cd08501">
    <property type="entry name" value="PBP2_Lpqw"/>
    <property type="match status" value="1"/>
</dbReference>
<feature type="domain" description="Solute-binding protein family 5" evidence="3">
    <location>
        <begin position="123"/>
        <end position="338"/>
    </location>
</feature>
<dbReference type="Gene3D" id="3.40.190.10">
    <property type="entry name" value="Periplasmic binding protein-like II"/>
    <property type="match status" value="1"/>
</dbReference>
<feature type="compositionally biased region" description="Low complexity" evidence="1">
    <location>
        <begin position="45"/>
        <end position="54"/>
    </location>
</feature>
<dbReference type="OrthoDB" id="9803988at2"/>
<name>A0A1H1QGW2_9CORY</name>
<dbReference type="Pfam" id="PF00496">
    <property type="entry name" value="SBP_bac_5"/>
    <property type="match status" value="1"/>
</dbReference>
<feature type="region of interest" description="Disordered" evidence="1">
    <location>
        <begin position="31"/>
        <end position="54"/>
    </location>
</feature>
<keyword evidence="5" id="KW-1185">Reference proteome</keyword>
<accession>A0A1H1QGW2</accession>
<dbReference type="InterPro" id="IPR000914">
    <property type="entry name" value="SBP_5_dom"/>
</dbReference>
<proteinExistence type="predicted"/>
<dbReference type="InterPro" id="IPR039424">
    <property type="entry name" value="SBP_5"/>
</dbReference>
<feature type="chain" id="PRO_5039630426" evidence="2">
    <location>
        <begin position="26"/>
        <end position="543"/>
    </location>
</feature>
<dbReference type="Gene3D" id="3.10.105.10">
    <property type="entry name" value="Dipeptide-binding Protein, Domain 3"/>
    <property type="match status" value="1"/>
</dbReference>
<keyword evidence="2" id="KW-0732">Signal</keyword>
<dbReference type="GO" id="GO:0015833">
    <property type="term" value="P:peptide transport"/>
    <property type="evidence" value="ECO:0007669"/>
    <property type="project" value="TreeGrafter"/>
</dbReference>
<protein>
    <submittedName>
        <fullName evidence="4">ABC-type transport system, substrate-binding protein</fullName>
    </submittedName>
</protein>
<dbReference type="Proteomes" id="UP000182237">
    <property type="component" value="Chromosome I"/>
</dbReference>
<reference evidence="4 5" key="1">
    <citation type="submission" date="2016-10" db="EMBL/GenBank/DDBJ databases">
        <authorList>
            <person name="de Groot N.N."/>
        </authorList>
    </citation>
    <scope>NUCLEOTIDE SEQUENCE [LARGE SCALE GENOMIC DNA]</scope>
    <source>
        <strain evidence="4 5">DSM 45434</strain>
    </source>
</reference>
<sequence>MTPLRPVAAALAACLLVAGVAACLAAPGPPPLAEEGDTAAKTETETGTPTDTPTLRTRTQVQVGVDRLRNGLNPHLVDDESEVVRDVAKLVLPSAFVDGVRDPDVLEAATVLPTTPAPGIAMTVRYVIADEAQWSDGTPITGADFVYLWRGMSSTPGVVDPAGYRAIAQVRVLGERGKTVDVDFRAPVREWTALFDFLLPSHVLAVDASDFATALSETIPASAGRYMVANVDRGRGTLTLNRNDRYWGPDPAHIDILTLASVRETTQLADQLRVGQLAFVDKAPKETTGTVLSLVPGVQTRFVDGPRTLGVTLSVSSQLLGTLEAREELRSLIDVPLLARVAAGRTSDLPVAEHRPVSQEEPAILPGLVRSHHPVRVGADPSDAEAAAAARSLVDILASRGVDAQVVSTDTRSLTAESLPSGVVDVVVGWATNTGTAPALAGRLYCQPETHRAGNLSGLCTSETEAVADDILAGRLRGAPARAAVAEALDAAAVWVPVLHERRIHGLTGGIVGPSPDLEQWPGGLATAAQWRMGAPDPEQAPN</sequence>
<dbReference type="PANTHER" id="PTHR30290:SF65">
    <property type="entry name" value="MONOACYL PHOSPHATIDYLINOSITOL TETRAMANNOSIDE-BINDING PROTEIN LPQW-RELATED"/>
    <property type="match status" value="1"/>
</dbReference>
<dbReference type="AlphaFoldDB" id="A0A1H1QGW2"/>
<dbReference type="Gene3D" id="3.90.76.10">
    <property type="entry name" value="Dipeptide-binding Protein, Domain 1"/>
    <property type="match status" value="1"/>
</dbReference>